<gene>
    <name evidence="1" type="ORF">JCGZ_12661</name>
</gene>
<organism evidence="1 2">
    <name type="scientific">Jatropha curcas</name>
    <name type="common">Barbados nut</name>
    <dbReference type="NCBI Taxonomy" id="180498"/>
    <lineage>
        <taxon>Eukaryota</taxon>
        <taxon>Viridiplantae</taxon>
        <taxon>Streptophyta</taxon>
        <taxon>Embryophyta</taxon>
        <taxon>Tracheophyta</taxon>
        <taxon>Spermatophyta</taxon>
        <taxon>Magnoliopsida</taxon>
        <taxon>eudicotyledons</taxon>
        <taxon>Gunneridae</taxon>
        <taxon>Pentapetalae</taxon>
        <taxon>rosids</taxon>
        <taxon>fabids</taxon>
        <taxon>Malpighiales</taxon>
        <taxon>Euphorbiaceae</taxon>
        <taxon>Crotonoideae</taxon>
        <taxon>Jatropheae</taxon>
        <taxon>Jatropha</taxon>
    </lineage>
</organism>
<reference evidence="1 2" key="1">
    <citation type="journal article" date="2014" name="PLoS ONE">
        <title>Global Analysis of Gene Expression Profiles in Physic Nut (Jatropha curcas L.) Seedlings Exposed to Salt Stress.</title>
        <authorList>
            <person name="Zhang L."/>
            <person name="Zhang C."/>
            <person name="Wu P."/>
            <person name="Chen Y."/>
            <person name="Li M."/>
            <person name="Jiang H."/>
            <person name="Wu G."/>
        </authorList>
    </citation>
    <scope>NUCLEOTIDE SEQUENCE [LARGE SCALE GENOMIC DNA]</scope>
    <source>
        <strain evidence="2">cv. GZQX0401</strain>
        <tissue evidence="1">Young leaves</tissue>
    </source>
</reference>
<dbReference type="AlphaFoldDB" id="A0A067KH52"/>
<dbReference type="EMBL" id="KK914535">
    <property type="protein sequence ID" value="KDP34313.1"/>
    <property type="molecule type" value="Genomic_DNA"/>
</dbReference>
<dbReference type="Proteomes" id="UP000027138">
    <property type="component" value="Unassembled WGS sequence"/>
</dbReference>
<protein>
    <submittedName>
        <fullName evidence="1">Uncharacterized protein</fullName>
    </submittedName>
</protein>
<name>A0A067KH52_JATCU</name>
<evidence type="ECO:0000313" key="2">
    <source>
        <dbReference type="Proteomes" id="UP000027138"/>
    </source>
</evidence>
<accession>A0A067KH52</accession>
<evidence type="ECO:0000313" key="1">
    <source>
        <dbReference type="EMBL" id="KDP34313.1"/>
    </source>
</evidence>
<sequence>MTEEIPVVPWLDVDPASMILPLFSFSAYEIPSYDLRADVVSLQPLVDRAFGMDRTSPY</sequence>
<proteinExistence type="predicted"/>
<keyword evidence="2" id="KW-1185">Reference proteome</keyword>